<dbReference type="PANTHER" id="PTHR30069">
    <property type="entry name" value="TONB-DEPENDENT OUTER MEMBRANE RECEPTOR"/>
    <property type="match status" value="1"/>
</dbReference>
<keyword evidence="5 11" id="KW-0812">Transmembrane</keyword>
<accession>A0ABV9QQZ8</accession>
<dbReference type="Pfam" id="PF00593">
    <property type="entry name" value="TonB_dep_Rec_b-barrel"/>
    <property type="match status" value="1"/>
</dbReference>
<evidence type="ECO:0000313" key="16">
    <source>
        <dbReference type="EMBL" id="MFC4819271.1"/>
    </source>
</evidence>
<keyword evidence="10 11" id="KW-0998">Cell outer membrane</keyword>
<dbReference type="InterPro" id="IPR000531">
    <property type="entry name" value="Beta-barrel_TonB"/>
</dbReference>
<dbReference type="CDD" id="cd01347">
    <property type="entry name" value="ligand_gated_channel"/>
    <property type="match status" value="1"/>
</dbReference>
<dbReference type="PANTHER" id="PTHR30069:SF29">
    <property type="entry name" value="HEMOGLOBIN AND HEMOGLOBIN-HAPTOGLOBIN-BINDING PROTEIN 1-RELATED"/>
    <property type="match status" value="1"/>
</dbReference>
<dbReference type="InterPro" id="IPR012910">
    <property type="entry name" value="Plug_dom"/>
</dbReference>
<dbReference type="PROSITE" id="PS52016">
    <property type="entry name" value="TONB_DEPENDENT_REC_3"/>
    <property type="match status" value="1"/>
</dbReference>
<dbReference type="Gene3D" id="2.170.130.10">
    <property type="entry name" value="TonB-dependent receptor, plug domain"/>
    <property type="match status" value="1"/>
</dbReference>
<dbReference type="Gene3D" id="2.40.170.20">
    <property type="entry name" value="TonB-dependent receptor, beta-barrel domain"/>
    <property type="match status" value="1"/>
</dbReference>
<proteinExistence type="inferred from homology"/>
<sequence length="674" mass="74068">MSKGKAAALTVAIVSAIVFATAGAAAEEPAADGAPVVPLGVVEVIGSAGDAMPPGADVLDIEDIRAQSRRNVAEALDLLPGVTRQNFGQRRDTLVNVRGFDSRQVTLYVDGVPVYVPYDGNLDLARLGVEDLSRIVVTKGLTSVLYGPNALGGSINLVSRRPQREFEGSVYGGFDVDRSGDLPAYRLGGRVGTNQGSWYAQASASWQDADDFELPSGFPRSANQPDGRRANSGARDLDLSLKLGWTPNATDEYALNFYRVDDEKQTPPYAGHAAGVSARYWRWPKWDKDGVYFLSRTRIGESADLGVRLYYDSFQNELRSYDDATYTTQRRPYAFTSLYDDHTYGFSVSFEQRWSESQITRMALHGKQDFHRENDSVGAPWERFKDRTWSAALEHEWRPDAAWTITPGVSWNLLQSQRADDLRGSAIVPFEVGSDVAFNGQLVAAWQASEGVQVYAGVSRKTRFPTLKDRYSYRLGSAIPNPGLKPEDSDNLEIGVQGTHGAFDYKAALFDSRLREAIQSVTLAADACTSPPCSQLRNVGRARHRGVELSAGLELSEAWSVRANYGYVQRRNVSQPTVKPTDTPRQKLFAALDYRFAAGWRATLSADAESKRYSDSFGARVAGGFTLVDASVRGPVAGLDLGVGVRNAFDRRYAYQEGFPEAGRTFFVELGKHF</sequence>
<feature type="chain" id="PRO_5045535028" evidence="13">
    <location>
        <begin position="21"/>
        <end position="674"/>
    </location>
</feature>
<keyword evidence="17" id="KW-1185">Reference proteome</keyword>
<dbReference type="Pfam" id="PF07715">
    <property type="entry name" value="Plug"/>
    <property type="match status" value="1"/>
</dbReference>
<evidence type="ECO:0000256" key="7">
    <source>
        <dbReference type="ARBA" id="ARBA00023077"/>
    </source>
</evidence>
<dbReference type="EMBL" id="JBHSHD010000003">
    <property type="protein sequence ID" value="MFC4819271.1"/>
    <property type="molecule type" value="Genomic_DNA"/>
</dbReference>
<evidence type="ECO:0000259" key="15">
    <source>
        <dbReference type="Pfam" id="PF07715"/>
    </source>
</evidence>
<comment type="subcellular location">
    <subcellularLocation>
        <location evidence="1 11">Cell outer membrane</location>
        <topology evidence="1 11">Multi-pass membrane protein</topology>
    </subcellularLocation>
</comment>
<reference evidence="17" key="1">
    <citation type="journal article" date="2019" name="Int. J. Syst. Evol. Microbiol.">
        <title>The Global Catalogue of Microorganisms (GCM) 10K type strain sequencing project: providing services to taxonomists for standard genome sequencing and annotation.</title>
        <authorList>
            <consortium name="The Broad Institute Genomics Platform"/>
            <consortium name="The Broad Institute Genome Sequencing Center for Infectious Disease"/>
            <person name="Wu L."/>
            <person name="Ma J."/>
        </authorList>
    </citation>
    <scope>NUCLEOTIDE SEQUENCE [LARGE SCALE GENOMIC DNA]</scope>
    <source>
        <strain evidence="17">CCUG 30340</strain>
    </source>
</reference>
<evidence type="ECO:0000256" key="8">
    <source>
        <dbReference type="ARBA" id="ARBA00023136"/>
    </source>
</evidence>
<comment type="similarity">
    <text evidence="2">Belongs to the TonB-dependent receptor family. Hemoglobin/haptoglobin binding protein subfamily.</text>
</comment>
<dbReference type="Proteomes" id="UP001595886">
    <property type="component" value="Unassembled WGS sequence"/>
</dbReference>
<evidence type="ECO:0000256" key="4">
    <source>
        <dbReference type="ARBA" id="ARBA00022452"/>
    </source>
</evidence>
<evidence type="ECO:0000256" key="2">
    <source>
        <dbReference type="ARBA" id="ARBA00008143"/>
    </source>
</evidence>
<evidence type="ECO:0000256" key="12">
    <source>
        <dbReference type="RuleBase" id="RU003357"/>
    </source>
</evidence>
<evidence type="ECO:0000256" key="9">
    <source>
        <dbReference type="ARBA" id="ARBA00023170"/>
    </source>
</evidence>
<evidence type="ECO:0000256" key="10">
    <source>
        <dbReference type="ARBA" id="ARBA00023237"/>
    </source>
</evidence>
<evidence type="ECO:0000256" key="1">
    <source>
        <dbReference type="ARBA" id="ARBA00004571"/>
    </source>
</evidence>
<evidence type="ECO:0000256" key="3">
    <source>
        <dbReference type="ARBA" id="ARBA00022448"/>
    </source>
</evidence>
<dbReference type="RefSeq" id="WP_380019026.1">
    <property type="nucleotide sequence ID" value="NZ_JBHSHD010000003.1"/>
</dbReference>
<evidence type="ECO:0000259" key="14">
    <source>
        <dbReference type="Pfam" id="PF00593"/>
    </source>
</evidence>
<name>A0ABV9QQZ8_9GAMM</name>
<keyword evidence="7 12" id="KW-0798">TonB box</keyword>
<dbReference type="SUPFAM" id="SSF56935">
    <property type="entry name" value="Porins"/>
    <property type="match status" value="1"/>
</dbReference>
<keyword evidence="4 11" id="KW-1134">Transmembrane beta strand</keyword>
<keyword evidence="9 16" id="KW-0675">Receptor</keyword>
<evidence type="ECO:0000256" key="5">
    <source>
        <dbReference type="ARBA" id="ARBA00022692"/>
    </source>
</evidence>
<comment type="caution">
    <text evidence="16">The sequence shown here is derived from an EMBL/GenBank/DDBJ whole genome shotgun (WGS) entry which is preliminary data.</text>
</comment>
<feature type="signal peptide" evidence="13">
    <location>
        <begin position="1"/>
        <end position="20"/>
    </location>
</feature>
<gene>
    <name evidence="16" type="ORF">ACFO6Q_02985</name>
</gene>
<evidence type="ECO:0000256" key="13">
    <source>
        <dbReference type="SAM" id="SignalP"/>
    </source>
</evidence>
<dbReference type="InterPro" id="IPR039426">
    <property type="entry name" value="TonB-dep_rcpt-like"/>
</dbReference>
<evidence type="ECO:0000256" key="6">
    <source>
        <dbReference type="ARBA" id="ARBA00022729"/>
    </source>
</evidence>
<keyword evidence="6 13" id="KW-0732">Signal</keyword>
<evidence type="ECO:0000313" key="17">
    <source>
        <dbReference type="Proteomes" id="UP001595886"/>
    </source>
</evidence>
<keyword evidence="8 11" id="KW-0472">Membrane</keyword>
<keyword evidence="3 11" id="KW-0813">Transport</keyword>
<dbReference type="InterPro" id="IPR037066">
    <property type="entry name" value="Plug_dom_sf"/>
</dbReference>
<organism evidence="16 17">
    <name type="scientific">Dokdonella ginsengisoli</name>
    <dbReference type="NCBI Taxonomy" id="363846"/>
    <lineage>
        <taxon>Bacteria</taxon>
        <taxon>Pseudomonadati</taxon>
        <taxon>Pseudomonadota</taxon>
        <taxon>Gammaproteobacteria</taxon>
        <taxon>Lysobacterales</taxon>
        <taxon>Rhodanobacteraceae</taxon>
        <taxon>Dokdonella</taxon>
    </lineage>
</organism>
<evidence type="ECO:0000256" key="11">
    <source>
        <dbReference type="PROSITE-ProRule" id="PRU01360"/>
    </source>
</evidence>
<feature type="domain" description="TonB-dependent receptor plug" evidence="15">
    <location>
        <begin position="56"/>
        <end position="153"/>
    </location>
</feature>
<dbReference type="InterPro" id="IPR036942">
    <property type="entry name" value="Beta-barrel_TonB_sf"/>
</dbReference>
<protein>
    <submittedName>
        <fullName evidence="16">TonB-dependent receptor plug domain-containing protein</fullName>
    </submittedName>
</protein>
<feature type="domain" description="TonB-dependent receptor-like beta-barrel" evidence="14">
    <location>
        <begin position="207"/>
        <end position="647"/>
    </location>
</feature>